<dbReference type="PANTHER" id="PTHR33713:SF10">
    <property type="entry name" value="ANTITOXIN YAFN"/>
    <property type="match status" value="1"/>
</dbReference>
<dbReference type="Proteomes" id="UP000008311">
    <property type="component" value="Unassembled WGS sequence"/>
</dbReference>
<sequence length="83" mass="9264">MDANNDELAVSISAFKKQTETILKEANHRPIAVLRHGAPAFFVMDPLLYAAIMEDLADQPVYQKTIERLANASHLVEVDIDDL</sequence>
<dbReference type="SUPFAM" id="SSF143120">
    <property type="entry name" value="YefM-like"/>
    <property type="match status" value="1"/>
</dbReference>
<dbReference type="EMBL" id="EQ984406">
    <property type="protein sequence ID" value="EEF23857.1"/>
    <property type="molecule type" value="Genomic_DNA"/>
</dbReference>
<reference evidence="3" key="1">
    <citation type="journal article" date="2010" name="Nat. Biotechnol.">
        <title>Draft genome sequence of the oilseed species Ricinus communis.</title>
        <authorList>
            <person name="Chan A.P."/>
            <person name="Crabtree J."/>
            <person name="Zhao Q."/>
            <person name="Lorenzi H."/>
            <person name="Orvis J."/>
            <person name="Puiu D."/>
            <person name="Melake-Berhan A."/>
            <person name="Jones K.M."/>
            <person name="Redman J."/>
            <person name="Chen G."/>
            <person name="Cahoon E.B."/>
            <person name="Gedil M."/>
            <person name="Stanke M."/>
            <person name="Haas B.J."/>
            <person name="Wortman J.R."/>
            <person name="Fraser-Liggett C.M."/>
            <person name="Ravel J."/>
            <person name="Rabinowicz P.D."/>
        </authorList>
    </citation>
    <scope>NUCLEOTIDE SEQUENCE [LARGE SCALE GENOMIC DNA]</scope>
    <source>
        <strain evidence="3">cv. Hale</strain>
    </source>
</reference>
<evidence type="ECO:0000313" key="2">
    <source>
        <dbReference type="EMBL" id="EEF23857.1"/>
    </source>
</evidence>
<dbReference type="InterPro" id="IPR036165">
    <property type="entry name" value="YefM-like_sf"/>
</dbReference>
<dbReference type="InterPro" id="IPR006442">
    <property type="entry name" value="Antitoxin_Phd/YefM"/>
</dbReference>
<organism evidence="2 3">
    <name type="scientific">Ricinus communis</name>
    <name type="common">Castor bean</name>
    <dbReference type="NCBI Taxonomy" id="3988"/>
    <lineage>
        <taxon>Eukaryota</taxon>
        <taxon>Viridiplantae</taxon>
        <taxon>Streptophyta</taxon>
        <taxon>Embryophyta</taxon>
        <taxon>Tracheophyta</taxon>
        <taxon>Spermatophyta</taxon>
        <taxon>Magnoliopsida</taxon>
        <taxon>eudicotyledons</taxon>
        <taxon>Gunneridae</taxon>
        <taxon>Pentapetalae</taxon>
        <taxon>rosids</taxon>
        <taxon>fabids</taxon>
        <taxon>Malpighiales</taxon>
        <taxon>Euphorbiaceae</taxon>
        <taxon>Acalyphoideae</taxon>
        <taxon>Acalypheae</taxon>
        <taxon>Ricinus</taxon>
    </lineage>
</organism>
<proteinExistence type="inferred from homology"/>
<evidence type="ECO:0000256" key="1">
    <source>
        <dbReference type="ARBA" id="ARBA00009981"/>
    </source>
</evidence>
<dbReference type="PANTHER" id="PTHR33713">
    <property type="entry name" value="ANTITOXIN YAFN-RELATED"/>
    <property type="match status" value="1"/>
</dbReference>
<dbReference type="Pfam" id="PF02604">
    <property type="entry name" value="PhdYeFM_antitox"/>
    <property type="match status" value="1"/>
</dbReference>
<protein>
    <recommendedName>
        <fullName evidence="4">Antitoxin</fullName>
    </recommendedName>
</protein>
<comment type="similarity">
    <text evidence="1">Belongs to the phD/YefM antitoxin family.</text>
</comment>
<evidence type="ECO:0000313" key="3">
    <source>
        <dbReference type="Proteomes" id="UP000008311"/>
    </source>
</evidence>
<dbReference type="InterPro" id="IPR051405">
    <property type="entry name" value="phD/YefM_antitoxin"/>
</dbReference>
<accession>B9TJV7</accession>
<keyword evidence="3" id="KW-1185">Reference proteome</keyword>
<gene>
    <name evidence="2" type="ORF">RCOM_1896070</name>
</gene>
<dbReference type="InParanoid" id="B9TJV7"/>
<name>B9TJV7_RICCO</name>
<dbReference type="AlphaFoldDB" id="B9TJV7"/>
<evidence type="ECO:0008006" key="4">
    <source>
        <dbReference type="Google" id="ProtNLM"/>
    </source>
</evidence>